<sequence length="276" mass="32520">MNSDRSINELLKVFGVLNLSNLGSDIIIKFFDDISVKEVMKLCRVNKQFNIVCKKNFMWRRKVKNDYGIETKYGRTWKDTARLLFETNMINLNQKWVNGKTYKELFDEGLESKNNDYFNDLYEKYKMKSIIFPSYVVDIETAEDFVAHDDDSPVKQFYAPDDEIIENFNSMYNILNSIDNLQKHISEMTREFSVVAHAVNEIRRTSSDYGFGLASSVTEYWAAEQWEDVHNHIDTHSSTKKAEMIKRLSKFIDPNLYIMTYSFMSLYNLSEVSMWS</sequence>
<name>A0A481ZDW9_9VIRU</name>
<protein>
    <recommendedName>
        <fullName evidence="1">F-box domain-containing protein</fullName>
    </recommendedName>
</protein>
<evidence type="ECO:0000313" key="2">
    <source>
        <dbReference type="EMBL" id="QBK92851.1"/>
    </source>
</evidence>
<dbReference type="InterPro" id="IPR036047">
    <property type="entry name" value="F-box-like_dom_sf"/>
</dbReference>
<evidence type="ECO:0000259" key="1">
    <source>
        <dbReference type="PROSITE" id="PS50181"/>
    </source>
</evidence>
<dbReference type="InterPro" id="IPR001810">
    <property type="entry name" value="F-box_dom"/>
</dbReference>
<accession>A0A481ZDW9</accession>
<dbReference type="EMBL" id="MK500586">
    <property type="protein sequence ID" value="QBK92851.1"/>
    <property type="molecule type" value="Genomic_DNA"/>
</dbReference>
<feature type="domain" description="F-box" evidence="1">
    <location>
        <begin position="16"/>
        <end position="62"/>
    </location>
</feature>
<reference evidence="2" key="1">
    <citation type="journal article" date="2019" name="MBio">
        <title>Virus Genomes from Deep Sea Sediments Expand the Ocean Megavirome and Support Independent Origins of Viral Gigantism.</title>
        <authorList>
            <person name="Backstrom D."/>
            <person name="Yutin N."/>
            <person name="Jorgensen S.L."/>
            <person name="Dharamshi J."/>
            <person name="Homa F."/>
            <person name="Zaremba-Niedwiedzka K."/>
            <person name="Spang A."/>
            <person name="Wolf Y.I."/>
            <person name="Koonin E.V."/>
            <person name="Ettema T.J."/>
        </authorList>
    </citation>
    <scope>NUCLEOTIDE SEQUENCE</scope>
</reference>
<gene>
    <name evidence="2" type="ORF">LCPAC401_04890</name>
</gene>
<dbReference type="Gene3D" id="1.20.1280.50">
    <property type="match status" value="1"/>
</dbReference>
<proteinExistence type="predicted"/>
<organism evidence="2">
    <name type="scientific">Pithovirus LCPAC401</name>
    <dbReference type="NCBI Taxonomy" id="2506595"/>
    <lineage>
        <taxon>Viruses</taxon>
        <taxon>Pithoviruses</taxon>
    </lineage>
</organism>
<dbReference type="PROSITE" id="PS50181">
    <property type="entry name" value="FBOX"/>
    <property type="match status" value="1"/>
</dbReference>
<dbReference type="SUPFAM" id="SSF81383">
    <property type="entry name" value="F-box domain"/>
    <property type="match status" value="1"/>
</dbReference>